<evidence type="ECO:0000256" key="4">
    <source>
        <dbReference type="ARBA" id="ARBA00023125"/>
    </source>
</evidence>
<sequence>MTLPRDSSEFWETVLDTMTEGLMLIEKGGTITFVNRAMERLTGYAREELVGKKCSVLDFDCCPTEPASQKRGPCPLFKYGKVVDRYSSLRRKDGTLLTVLKNAAVIPSDRGDALCAVEIQTDVTKLKQTEDEVRHLRSILEGRYVFEGIVGASPQIKVLIDLIGKAAAWDAPVLIYGESGSGKELVASAIHKLGNKSNGPFIRVNCAALNQSLLESELFGHVKGAFTGADRTTKGRFEAAHTGDIFLDEIGDMPLATQVKLLRVLEKKEVERVGDYRPIPIDVRIITATHRDLRALIAAGLFREDLFYRLNVIPLVIPPLRQRSGDIPLLVNHFIREISERSCKCVAGVAPDAMELLTSYSWPGNVRELINVIEYAFVVCSGGVVTRSHLPDMSLSSHVSPPVNYAVLNMKTERDRLVGALNATNGKKAAAAELLGVSRQTLWSWIKKHGIDVKRLCAVPDTKGRA</sequence>
<dbReference type="InterPro" id="IPR035965">
    <property type="entry name" value="PAS-like_dom_sf"/>
</dbReference>
<dbReference type="InterPro" id="IPR003593">
    <property type="entry name" value="AAA+_ATPase"/>
</dbReference>
<evidence type="ECO:0000256" key="5">
    <source>
        <dbReference type="ARBA" id="ARBA00023163"/>
    </source>
</evidence>
<keyword evidence="5" id="KW-0804">Transcription</keyword>
<keyword evidence="4" id="KW-0238">DNA-binding</keyword>
<dbReference type="CDD" id="cd00130">
    <property type="entry name" value="PAS"/>
    <property type="match status" value="1"/>
</dbReference>
<dbReference type="GO" id="GO:0006355">
    <property type="term" value="P:regulation of DNA-templated transcription"/>
    <property type="evidence" value="ECO:0007669"/>
    <property type="project" value="InterPro"/>
</dbReference>
<dbReference type="Gene3D" id="3.40.50.300">
    <property type="entry name" value="P-loop containing nucleotide triphosphate hydrolases"/>
    <property type="match status" value="1"/>
</dbReference>
<comment type="caution">
    <text evidence="9">The sequence shown here is derived from an EMBL/GenBank/DDBJ whole genome shotgun (WGS) entry which is preliminary data.</text>
</comment>
<dbReference type="PROSITE" id="PS50113">
    <property type="entry name" value="PAC"/>
    <property type="match status" value="1"/>
</dbReference>
<evidence type="ECO:0000259" key="8">
    <source>
        <dbReference type="PROSITE" id="PS50113"/>
    </source>
</evidence>
<dbReference type="InterPro" id="IPR002078">
    <property type="entry name" value="Sigma_54_int"/>
</dbReference>
<dbReference type="GO" id="GO:0043565">
    <property type="term" value="F:sequence-specific DNA binding"/>
    <property type="evidence" value="ECO:0007669"/>
    <property type="project" value="InterPro"/>
</dbReference>
<accession>A0A9D6Z3B7</accession>
<dbReference type="AlphaFoldDB" id="A0A9D6Z3B7"/>
<dbReference type="SUPFAM" id="SSF46689">
    <property type="entry name" value="Homeodomain-like"/>
    <property type="match status" value="1"/>
</dbReference>
<dbReference type="SUPFAM" id="SSF55785">
    <property type="entry name" value="PYP-like sensor domain (PAS domain)"/>
    <property type="match status" value="1"/>
</dbReference>
<dbReference type="SUPFAM" id="SSF52540">
    <property type="entry name" value="P-loop containing nucleoside triphosphate hydrolases"/>
    <property type="match status" value="1"/>
</dbReference>
<dbReference type="InterPro" id="IPR025944">
    <property type="entry name" value="Sigma_54_int_dom_CS"/>
</dbReference>
<evidence type="ECO:0000259" key="7">
    <source>
        <dbReference type="PROSITE" id="PS50112"/>
    </source>
</evidence>
<protein>
    <submittedName>
        <fullName evidence="9">Sigma 54-interacting transcriptional regulator</fullName>
    </submittedName>
</protein>
<dbReference type="Gene3D" id="1.10.10.60">
    <property type="entry name" value="Homeodomain-like"/>
    <property type="match status" value="1"/>
</dbReference>
<dbReference type="Gene3D" id="3.30.450.20">
    <property type="entry name" value="PAS domain"/>
    <property type="match status" value="1"/>
</dbReference>
<dbReference type="Pfam" id="PF25601">
    <property type="entry name" value="AAA_lid_14"/>
    <property type="match status" value="1"/>
</dbReference>
<dbReference type="Pfam" id="PF02954">
    <property type="entry name" value="HTH_8"/>
    <property type="match status" value="1"/>
</dbReference>
<gene>
    <name evidence="9" type="ORF">HY912_08125</name>
</gene>
<dbReference type="InterPro" id="IPR002197">
    <property type="entry name" value="HTH_Fis"/>
</dbReference>
<dbReference type="InterPro" id="IPR027417">
    <property type="entry name" value="P-loop_NTPase"/>
</dbReference>
<name>A0A9D6Z3B7_9BACT</name>
<dbReference type="SMART" id="SM00382">
    <property type="entry name" value="AAA"/>
    <property type="match status" value="1"/>
</dbReference>
<dbReference type="Pfam" id="PF13426">
    <property type="entry name" value="PAS_9"/>
    <property type="match status" value="1"/>
</dbReference>
<dbReference type="InterPro" id="IPR009057">
    <property type="entry name" value="Homeodomain-like_sf"/>
</dbReference>
<dbReference type="InterPro" id="IPR000014">
    <property type="entry name" value="PAS"/>
</dbReference>
<dbReference type="NCBIfam" id="TIGR00229">
    <property type="entry name" value="sensory_box"/>
    <property type="match status" value="1"/>
</dbReference>
<dbReference type="Proteomes" id="UP000807825">
    <property type="component" value="Unassembled WGS sequence"/>
</dbReference>
<dbReference type="GO" id="GO:0005524">
    <property type="term" value="F:ATP binding"/>
    <property type="evidence" value="ECO:0007669"/>
    <property type="project" value="UniProtKB-KW"/>
</dbReference>
<dbReference type="SMART" id="SM00091">
    <property type="entry name" value="PAS"/>
    <property type="match status" value="1"/>
</dbReference>
<dbReference type="PROSITE" id="PS50045">
    <property type="entry name" value="SIGMA54_INTERACT_4"/>
    <property type="match status" value="1"/>
</dbReference>
<evidence type="ECO:0000259" key="6">
    <source>
        <dbReference type="PROSITE" id="PS50045"/>
    </source>
</evidence>
<dbReference type="InterPro" id="IPR058031">
    <property type="entry name" value="AAA_lid_NorR"/>
</dbReference>
<organism evidence="9 10">
    <name type="scientific">Desulfomonile tiedjei</name>
    <dbReference type="NCBI Taxonomy" id="2358"/>
    <lineage>
        <taxon>Bacteria</taxon>
        <taxon>Pseudomonadati</taxon>
        <taxon>Thermodesulfobacteriota</taxon>
        <taxon>Desulfomonilia</taxon>
        <taxon>Desulfomonilales</taxon>
        <taxon>Desulfomonilaceae</taxon>
        <taxon>Desulfomonile</taxon>
    </lineage>
</organism>
<feature type="domain" description="PAS" evidence="7">
    <location>
        <begin position="7"/>
        <end position="59"/>
    </location>
</feature>
<dbReference type="PRINTS" id="PR01590">
    <property type="entry name" value="HTHFIS"/>
</dbReference>
<keyword evidence="3" id="KW-0805">Transcription regulation</keyword>
<dbReference type="Pfam" id="PF00158">
    <property type="entry name" value="Sigma54_activat"/>
    <property type="match status" value="1"/>
</dbReference>
<feature type="domain" description="Sigma-54 factor interaction" evidence="6">
    <location>
        <begin position="149"/>
        <end position="378"/>
    </location>
</feature>
<reference evidence="9" key="1">
    <citation type="submission" date="2020-07" db="EMBL/GenBank/DDBJ databases">
        <title>Huge and variable diversity of episymbiotic CPR bacteria and DPANN archaea in groundwater ecosystems.</title>
        <authorList>
            <person name="He C.Y."/>
            <person name="Keren R."/>
            <person name="Whittaker M."/>
            <person name="Farag I.F."/>
            <person name="Doudna J."/>
            <person name="Cate J.H.D."/>
            <person name="Banfield J.F."/>
        </authorList>
    </citation>
    <scope>NUCLEOTIDE SEQUENCE</scope>
    <source>
        <strain evidence="9">NC_groundwater_1664_Pr3_B-0.1um_52_9</strain>
    </source>
</reference>
<dbReference type="FunFam" id="3.40.50.300:FF:000006">
    <property type="entry name" value="DNA-binding transcriptional regulator NtrC"/>
    <property type="match status" value="1"/>
</dbReference>
<dbReference type="PROSITE" id="PS00675">
    <property type="entry name" value="SIGMA54_INTERACT_1"/>
    <property type="match status" value="1"/>
</dbReference>
<dbReference type="Gene3D" id="1.10.8.60">
    <property type="match status" value="1"/>
</dbReference>
<dbReference type="PANTHER" id="PTHR32071">
    <property type="entry name" value="TRANSCRIPTIONAL REGULATORY PROTEIN"/>
    <property type="match status" value="1"/>
</dbReference>
<keyword evidence="2" id="KW-0067">ATP-binding</keyword>
<feature type="domain" description="PAC" evidence="8">
    <location>
        <begin position="83"/>
        <end position="135"/>
    </location>
</feature>
<proteinExistence type="predicted"/>
<dbReference type="PANTHER" id="PTHR32071:SF117">
    <property type="entry name" value="PTS-DEPENDENT DIHYDROXYACETONE KINASE OPERON REGULATORY PROTEIN-RELATED"/>
    <property type="match status" value="1"/>
</dbReference>
<dbReference type="EMBL" id="JACRDE010000221">
    <property type="protein sequence ID" value="MBI5249447.1"/>
    <property type="molecule type" value="Genomic_DNA"/>
</dbReference>
<dbReference type="InterPro" id="IPR025662">
    <property type="entry name" value="Sigma_54_int_dom_ATP-bd_1"/>
</dbReference>
<dbReference type="CDD" id="cd00009">
    <property type="entry name" value="AAA"/>
    <property type="match status" value="1"/>
</dbReference>
<keyword evidence="1" id="KW-0547">Nucleotide-binding</keyword>
<dbReference type="PROSITE" id="PS00688">
    <property type="entry name" value="SIGMA54_INTERACT_3"/>
    <property type="match status" value="1"/>
</dbReference>
<evidence type="ECO:0000256" key="1">
    <source>
        <dbReference type="ARBA" id="ARBA00022741"/>
    </source>
</evidence>
<evidence type="ECO:0000256" key="2">
    <source>
        <dbReference type="ARBA" id="ARBA00022840"/>
    </source>
</evidence>
<dbReference type="InterPro" id="IPR000700">
    <property type="entry name" value="PAS-assoc_C"/>
</dbReference>
<evidence type="ECO:0000313" key="10">
    <source>
        <dbReference type="Proteomes" id="UP000807825"/>
    </source>
</evidence>
<evidence type="ECO:0000256" key="3">
    <source>
        <dbReference type="ARBA" id="ARBA00023015"/>
    </source>
</evidence>
<evidence type="ECO:0000313" key="9">
    <source>
        <dbReference type="EMBL" id="MBI5249447.1"/>
    </source>
</evidence>
<dbReference type="PROSITE" id="PS50112">
    <property type="entry name" value="PAS"/>
    <property type="match status" value="1"/>
</dbReference>